<name>A0A9X5E6J3_9CYAN</name>
<organism evidence="2 3">
    <name type="scientific">Scytonema millei VB511283</name>
    <dbReference type="NCBI Taxonomy" id="1245923"/>
    <lineage>
        <taxon>Bacteria</taxon>
        <taxon>Bacillati</taxon>
        <taxon>Cyanobacteriota</taxon>
        <taxon>Cyanophyceae</taxon>
        <taxon>Nostocales</taxon>
        <taxon>Scytonemataceae</taxon>
        <taxon>Scytonema</taxon>
    </lineage>
</organism>
<dbReference type="RefSeq" id="WP_039717037.1">
    <property type="nucleotide sequence ID" value="NZ_JTJC03000004.1"/>
</dbReference>
<evidence type="ECO:0000256" key="1">
    <source>
        <dbReference type="SAM" id="SignalP"/>
    </source>
</evidence>
<sequence>MKKILFYSFICCLVTASGLAVNAETPSLVKQQAKTQIATATTKPQVELLEAGDEPRQELRFRPQVNAKQTATMTLQMDTDISMAGQTMPKVDLPPITVAMDAVVTKVDPNGNIHFKWSYSNVDVMNSTSLPPQVLEAMRSQMKKMVGTSGSFIIDNRGQIQTAKFASSQKSDANFKQFSEQMSTSFDQMSSPLPQEAIGIGAKWRVTTKPSLLGMSVKQTITYELVNLKDNIATLNIWFEQHANPQKLTLPEIPSGATVTLKSFESKGDGRLMMQLDRPFPLRANLIANSENEMSIQQTGKAGEATRNSKFHMKLNLLSK</sequence>
<accession>A0A9X5E6J3</accession>
<protein>
    <submittedName>
        <fullName evidence="2">Uncharacterized protein</fullName>
    </submittedName>
</protein>
<feature type="chain" id="PRO_5040818618" evidence="1">
    <location>
        <begin position="23"/>
        <end position="320"/>
    </location>
</feature>
<evidence type="ECO:0000313" key="2">
    <source>
        <dbReference type="EMBL" id="NHC36290.1"/>
    </source>
</evidence>
<gene>
    <name evidence="2" type="ORF">QH73_0016830</name>
</gene>
<keyword evidence="3" id="KW-1185">Reference proteome</keyword>
<dbReference type="Pfam" id="PF19777">
    <property type="entry name" value="DUF6263"/>
    <property type="match status" value="1"/>
</dbReference>
<dbReference type="AlphaFoldDB" id="A0A9X5E6J3"/>
<dbReference type="InterPro" id="IPR046230">
    <property type="entry name" value="DUF6263"/>
</dbReference>
<evidence type="ECO:0000313" key="3">
    <source>
        <dbReference type="Proteomes" id="UP000031532"/>
    </source>
</evidence>
<dbReference type="Proteomes" id="UP000031532">
    <property type="component" value="Unassembled WGS sequence"/>
</dbReference>
<keyword evidence="1" id="KW-0732">Signal</keyword>
<proteinExistence type="predicted"/>
<comment type="caution">
    <text evidence="2">The sequence shown here is derived from an EMBL/GenBank/DDBJ whole genome shotgun (WGS) entry which is preliminary data.</text>
</comment>
<dbReference type="EMBL" id="JTJC03000004">
    <property type="protein sequence ID" value="NHC36290.1"/>
    <property type="molecule type" value="Genomic_DNA"/>
</dbReference>
<reference evidence="2 3" key="1">
    <citation type="journal article" date="2015" name="Genome Announc.">
        <title>Draft Genome Sequence of the Terrestrial Cyanobacterium Scytonema millei VB511283, Isolated from Eastern India.</title>
        <authorList>
            <person name="Sen D."/>
            <person name="Chandrababunaidu M.M."/>
            <person name="Singh D."/>
            <person name="Sanghi N."/>
            <person name="Ghorai A."/>
            <person name="Mishra G.P."/>
            <person name="Madduluri M."/>
            <person name="Adhikary S.P."/>
            <person name="Tripathy S."/>
        </authorList>
    </citation>
    <scope>NUCLEOTIDE SEQUENCE [LARGE SCALE GENOMIC DNA]</scope>
    <source>
        <strain evidence="2 3">VB511283</strain>
    </source>
</reference>
<dbReference type="OrthoDB" id="573653at2"/>
<feature type="signal peptide" evidence="1">
    <location>
        <begin position="1"/>
        <end position="22"/>
    </location>
</feature>